<sequence length="179" mass="19381">MLDAETIMLATEDVLRRHGPAKATVVDVARSLGVSHAAVYRHFPSKAALREAVTRRWLHRAYDDLAAIAADTATGPAERLRAWVFALFRAKRDAAARDPEIFATYRVLAAEHSVVAGEHVEALLGQLESIVGTAATARAVFAATAAFHHPAHAQEWSQADRETVLADLCTLLVEGLPAR</sequence>
<evidence type="ECO:0000259" key="5">
    <source>
        <dbReference type="PROSITE" id="PS50977"/>
    </source>
</evidence>
<dbReference type="SUPFAM" id="SSF46689">
    <property type="entry name" value="Homeodomain-like"/>
    <property type="match status" value="1"/>
</dbReference>
<dbReference type="InterPro" id="IPR001647">
    <property type="entry name" value="HTH_TetR"/>
</dbReference>
<dbReference type="InterPro" id="IPR023772">
    <property type="entry name" value="DNA-bd_HTH_TetR-type_CS"/>
</dbReference>
<dbReference type="Pfam" id="PF00440">
    <property type="entry name" value="TetR_N"/>
    <property type="match status" value="1"/>
</dbReference>
<organism evidence="6 7">
    <name type="scientific">Dactylosporangium vinaceum</name>
    <dbReference type="NCBI Taxonomy" id="53362"/>
    <lineage>
        <taxon>Bacteria</taxon>
        <taxon>Bacillati</taxon>
        <taxon>Actinomycetota</taxon>
        <taxon>Actinomycetes</taxon>
        <taxon>Micromonosporales</taxon>
        <taxon>Micromonosporaceae</taxon>
        <taxon>Dactylosporangium</taxon>
    </lineage>
</organism>
<evidence type="ECO:0000256" key="4">
    <source>
        <dbReference type="PROSITE-ProRule" id="PRU00335"/>
    </source>
</evidence>
<dbReference type="PRINTS" id="PR00455">
    <property type="entry name" value="HTHTETR"/>
</dbReference>
<dbReference type="PANTHER" id="PTHR30055">
    <property type="entry name" value="HTH-TYPE TRANSCRIPTIONAL REGULATOR RUTR"/>
    <property type="match status" value="1"/>
</dbReference>
<feature type="domain" description="HTH tetR-type" evidence="5">
    <location>
        <begin position="1"/>
        <end position="61"/>
    </location>
</feature>
<dbReference type="PROSITE" id="PS50977">
    <property type="entry name" value="HTH_TETR_2"/>
    <property type="match status" value="1"/>
</dbReference>
<dbReference type="PANTHER" id="PTHR30055:SF151">
    <property type="entry name" value="TRANSCRIPTIONAL REGULATORY PROTEIN"/>
    <property type="match status" value="1"/>
</dbReference>
<keyword evidence="7" id="KW-1185">Reference proteome</keyword>
<evidence type="ECO:0000256" key="2">
    <source>
        <dbReference type="ARBA" id="ARBA00023125"/>
    </source>
</evidence>
<dbReference type="Pfam" id="PF17935">
    <property type="entry name" value="TetR_C_27"/>
    <property type="match status" value="1"/>
</dbReference>
<keyword evidence="2 4" id="KW-0238">DNA-binding</keyword>
<gene>
    <name evidence="6" type="ORF">ACFFTR_02540</name>
</gene>
<protein>
    <submittedName>
        <fullName evidence="6">TetR family transcriptional regulator</fullName>
    </submittedName>
</protein>
<proteinExistence type="predicted"/>
<evidence type="ECO:0000256" key="1">
    <source>
        <dbReference type="ARBA" id="ARBA00023015"/>
    </source>
</evidence>
<dbReference type="InterPro" id="IPR041478">
    <property type="entry name" value="TetR_C_27"/>
</dbReference>
<dbReference type="RefSeq" id="WP_246655409.1">
    <property type="nucleotide sequence ID" value="NZ_CP061913.1"/>
</dbReference>
<dbReference type="InterPro" id="IPR009057">
    <property type="entry name" value="Homeodomain-like_sf"/>
</dbReference>
<accession>A0ABV5LZG7</accession>
<comment type="caution">
    <text evidence="6">The sequence shown here is derived from an EMBL/GenBank/DDBJ whole genome shotgun (WGS) entry which is preliminary data.</text>
</comment>
<dbReference type="Gene3D" id="1.10.357.10">
    <property type="entry name" value="Tetracycline Repressor, domain 2"/>
    <property type="match status" value="1"/>
</dbReference>
<feature type="DNA-binding region" description="H-T-H motif" evidence="4">
    <location>
        <begin position="24"/>
        <end position="43"/>
    </location>
</feature>
<dbReference type="PROSITE" id="PS01081">
    <property type="entry name" value="HTH_TETR_1"/>
    <property type="match status" value="1"/>
</dbReference>
<reference evidence="6 7" key="1">
    <citation type="submission" date="2024-09" db="EMBL/GenBank/DDBJ databases">
        <authorList>
            <person name="Sun Q."/>
            <person name="Mori K."/>
        </authorList>
    </citation>
    <scope>NUCLEOTIDE SEQUENCE [LARGE SCALE GENOMIC DNA]</scope>
    <source>
        <strain evidence="6 7">JCM 3307</strain>
    </source>
</reference>
<evidence type="ECO:0000313" key="7">
    <source>
        <dbReference type="Proteomes" id="UP001589608"/>
    </source>
</evidence>
<dbReference type="InterPro" id="IPR050109">
    <property type="entry name" value="HTH-type_TetR-like_transc_reg"/>
</dbReference>
<keyword evidence="1" id="KW-0805">Transcription regulation</keyword>
<evidence type="ECO:0000256" key="3">
    <source>
        <dbReference type="ARBA" id="ARBA00023163"/>
    </source>
</evidence>
<dbReference type="EMBL" id="JBHMCA010000010">
    <property type="protein sequence ID" value="MFB9441966.1"/>
    <property type="molecule type" value="Genomic_DNA"/>
</dbReference>
<evidence type="ECO:0000313" key="6">
    <source>
        <dbReference type="EMBL" id="MFB9441966.1"/>
    </source>
</evidence>
<keyword evidence="3" id="KW-0804">Transcription</keyword>
<dbReference type="Proteomes" id="UP001589608">
    <property type="component" value="Unassembled WGS sequence"/>
</dbReference>
<name>A0ABV5LZG7_9ACTN</name>